<dbReference type="Proteomes" id="UP000003824">
    <property type="component" value="Unassembled WGS sequence"/>
</dbReference>
<organism evidence="9 10">
    <name type="scientific">Streptomyces viridosporus (strain ATCC 14672 / DSM 40746 / JCM 4963 / KCTC 9882 / NRRL B-12104 / FH 1290)</name>
    <name type="common">Streptomyces ghanaensis</name>
    <dbReference type="NCBI Taxonomy" id="566461"/>
    <lineage>
        <taxon>Bacteria</taxon>
        <taxon>Bacillati</taxon>
        <taxon>Actinomycetota</taxon>
        <taxon>Actinomycetes</taxon>
        <taxon>Kitasatosporales</taxon>
        <taxon>Streptomycetaceae</taxon>
        <taxon>Streptomyces</taxon>
    </lineage>
</organism>
<evidence type="ECO:0000313" key="10">
    <source>
        <dbReference type="Proteomes" id="UP000003824"/>
    </source>
</evidence>
<comment type="similarity">
    <text evidence="2">Belongs to the DedA family.</text>
</comment>
<evidence type="ECO:0000313" key="9">
    <source>
        <dbReference type="EMBL" id="EFE65518.2"/>
    </source>
</evidence>
<evidence type="ECO:0000256" key="3">
    <source>
        <dbReference type="ARBA" id="ARBA00022475"/>
    </source>
</evidence>
<feature type="transmembrane region" description="Helical" evidence="7">
    <location>
        <begin position="148"/>
        <end position="169"/>
    </location>
</feature>
<evidence type="ECO:0000256" key="4">
    <source>
        <dbReference type="ARBA" id="ARBA00022692"/>
    </source>
</evidence>
<keyword evidence="6 7" id="KW-0472">Membrane</keyword>
<proteinExistence type="inferred from homology"/>
<protein>
    <recommendedName>
        <fullName evidence="8">VTT domain-containing protein</fullName>
    </recommendedName>
</protein>
<accession>D6A1F6</accession>
<dbReference type="InterPro" id="IPR032816">
    <property type="entry name" value="VTT_dom"/>
</dbReference>
<evidence type="ECO:0000256" key="1">
    <source>
        <dbReference type="ARBA" id="ARBA00004651"/>
    </source>
</evidence>
<dbReference type="InterPro" id="IPR051311">
    <property type="entry name" value="DedA_domain"/>
</dbReference>
<feature type="transmembrane region" description="Helical" evidence="7">
    <location>
        <begin position="175"/>
        <end position="197"/>
    </location>
</feature>
<dbReference type="GO" id="GO:0005886">
    <property type="term" value="C:plasma membrane"/>
    <property type="evidence" value="ECO:0007669"/>
    <property type="project" value="UniProtKB-SubCell"/>
</dbReference>
<evidence type="ECO:0000259" key="8">
    <source>
        <dbReference type="Pfam" id="PF09335"/>
    </source>
</evidence>
<evidence type="ECO:0000256" key="6">
    <source>
        <dbReference type="ARBA" id="ARBA00023136"/>
    </source>
</evidence>
<evidence type="ECO:0000256" key="2">
    <source>
        <dbReference type="ARBA" id="ARBA00010792"/>
    </source>
</evidence>
<name>D6A1F6_STRV1</name>
<keyword evidence="4 7" id="KW-0812">Transmembrane</keyword>
<evidence type="ECO:0000256" key="7">
    <source>
        <dbReference type="SAM" id="Phobius"/>
    </source>
</evidence>
<gene>
    <name evidence="9" type="ORF">SSFG_00772</name>
</gene>
<reference evidence="10" key="1">
    <citation type="submission" date="2008-12" db="EMBL/GenBank/DDBJ databases">
        <title>Annotation of Streptomyces ghanaensis ATCC 14672.</title>
        <authorList>
            <consortium name="The Broad Institute Genome Sequencing Platform"/>
            <consortium name="Broad Institute Microbial Sequencing Center"/>
            <person name="Fischbach M."/>
            <person name="Ward D."/>
            <person name="Young S."/>
            <person name="Kodira C.D."/>
            <person name="Zeng Q."/>
            <person name="Koehrsen M."/>
            <person name="Godfrey P."/>
            <person name="Alvarado L."/>
            <person name="Berlin A.M."/>
            <person name="Borenstein D."/>
            <person name="Chen Z."/>
            <person name="Engels R."/>
            <person name="Freedman E."/>
            <person name="Gellesch M."/>
            <person name="Goldberg J."/>
            <person name="Griggs A."/>
            <person name="Gujja S."/>
            <person name="Heiman D.I."/>
            <person name="Hepburn T.A."/>
            <person name="Howarth C."/>
            <person name="Jen D."/>
            <person name="Larson L."/>
            <person name="Lewis B."/>
            <person name="Mehta T."/>
            <person name="Park D."/>
            <person name="Pearson M."/>
            <person name="Roberts A."/>
            <person name="Saif S."/>
            <person name="Shea T.D."/>
            <person name="Shenoy N."/>
            <person name="Sisk P."/>
            <person name="Stolte C."/>
            <person name="Sykes S.N."/>
            <person name="Walk T."/>
            <person name="White J."/>
            <person name="Yandava C."/>
            <person name="Straight P."/>
            <person name="Clardy J."/>
            <person name="Hung D."/>
            <person name="Kolter R."/>
            <person name="Mekalanos J."/>
            <person name="Walker S."/>
            <person name="Walsh C.T."/>
            <person name="Wieland B.L.C."/>
            <person name="Ilzarbe M."/>
            <person name="Galagan J."/>
            <person name="Nusbaum C."/>
            <person name="Birren B."/>
        </authorList>
    </citation>
    <scope>NUCLEOTIDE SEQUENCE [LARGE SCALE GENOMIC DNA]</scope>
    <source>
        <strain evidence="10">ATCC 14672 / DSM 40746 / JCM 4963 / KCTC 9882 / NRRL B-12104 / FH 1290</strain>
    </source>
</reference>
<dbReference type="PANTHER" id="PTHR42709:SF6">
    <property type="entry name" value="UNDECAPRENYL PHOSPHATE TRANSPORTER A"/>
    <property type="match status" value="1"/>
</dbReference>
<dbReference type="EMBL" id="DS999641">
    <property type="protein sequence ID" value="EFE65518.2"/>
    <property type="molecule type" value="Genomic_DNA"/>
</dbReference>
<comment type="subcellular location">
    <subcellularLocation>
        <location evidence="1">Cell membrane</location>
        <topology evidence="1">Multi-pass membrane protein</topology>
    </subcellularLocation>
</comment>
<evidence type="ECO:0000256" key="5">
    <source>
        <dbReference type="ARBA" id="ARBA00022989"/>
    </source>
</evidence>
<dbReference type="eggNOG" id="COG0586">
    <property type="taxonomic scope" value="Bacteria"/>
</dbReference>
<keyword evidence="3" id="KW-1003">Cell membrane</keyword>
<dbReference type="PANTHER" id="PTHR42709">
    <property type="entry name" value="ALKALINE PHOSPHATASE LIKE PROTEIN"/>
    <property type="match status" value="1"/>
</dbReference>
<feature type="domain" description="VTT" evidence="8">
    <location>
        <begin position="39"/>
        <end position="163"/>
    </location>
</feature>
<sequence>MSWLKEVLETSSSAPLPVTLVLSGAFAAAESGLGIGIAVPGETVVLVLAASLDNPAALMSLFVTVTFASSAGDHVGYVLGRRYGDRLRDVPLVRRMGRDHWDRAVRSFHRYGAWSVFLTRLLPVVRTLTPATAGVAGVRYRRFLPASLAGAALWSALYVVSGALVRASVDEIGAFISRVGWGVLVCLVAATCLLLLFRRRRGAARAPE</sequence>
<dbReference type="Pfam" id="PF09335">
    <property type="entry name" value="VTT_dom"/>
    <property type="match status" value="1"/>
</dbReference>
<keyword evidence="5 7" id="KW-1133">Transmembrane helix</keyword>
<dbReference type="AlphaFoldDB" id="D6A1F6"/>